<dbReference type="EMBL" id="MTLN01000002">
    <property type="protein sequence ID" value="ONN72673.1"/>
    <property type="molecule type" value="Genomic_DNA"/>
</dbReference>
<dbReference type="Proteomes" id="UP000189310">
    <property type="component" value="Unassembled WGS sequence"/>
</dbReference>
<dbReference type="InterPro" id="IPR006342">
    <property type="entry name" value="FkbM_mtfrase"/>
</dbReference>
<gene>
    <name evidence="3" type="ORF">BVL52_02530</name>
</gene>
<dbReference type="PANTHER" id="PTHR34009:SF2">
    <property type="entry name" value="PROTEIN STAR"/>
    <property type="match status" value="1"/>
</dbReference>
<dbReference type="Pfam" id="PF05050">
    <property type="entry name" value="Methyltransf_21"/>
    <property type="match status" value="1"/>
</dbReference>
<feature type="coiled-coil region" evidence="1">
    <location>
        <begin position="228"/>
        <end position="332"/>
    </location>
</feature>
<dbReference type="SUPFAM" id="SSF53335">
    <property type="entry name" value="S-adenosyl-L-methionine-dependent methyltransferases"/>
    <property type="match status" value="1"/>
</dbReference>
<evidence type="ECO:0000259" key="2">
    <source>
        <dbReference type="Pfam" id="PF05050"/>
    </source>
</evidence>
<reference evidence="3 4" key="1">
    <citation type="submission" date="2017-01" db="EMBL/GenBank/DDBJ databases">
        <title>Pseudomonas psychrotolerans genome sequencing and assembly.</title>
        <authorList>
            <person name="Vyas B."/>
            <person name="Mayilraj S."/>
        </authorList>
    </citation>
    <scope>NUCLEOTIDE SEQUENCE [LARGE SCALE GENOMIC DNA]</scope>
    <source>
        <strain evidence="3 4">SDS18</strain>
    </source>
</reference>
<keyword evidence="4" id="KW-1185">Reference proteome</keyword>
<accession>A0ABX3IY86</accession>
<dbReference type="Gene3D" id="3.40.50.150">
    <property type="entry name" value="Vaccinia Virus protein VP39"/>
    <property type="match status" value="1"/>
</dbReference>
<proteinExistence type="predicted"/>
<evidence type="ECO:0000256" key="1">
    <source>
        <dbReference type="SAM" id="Coils"/>
    </source>
</evidence>
<evidence type="ECO:0000313" key="4">
    <source>
        <dbReference type="Proteomes" id="UP000189310"/>
    </source>
</evidence>
<dbReference type="RefSeq" id="WP_077171158.1">
    <property type="nucleotide sequence ID" value="NZ_MTLN01000002.1"/>
</dbReference>
<dbReference type="InterPro" id="IPR029063">
    <property type="entry name" value="SAM-dependent_MTases_sf"/>
</dbReference>
<dbReference type="NCBIfam" id="TIGR01444">
    <property type="entry name" value="fkbM_fam"/>
    <property type="match status" value="1"/>
</dbReference>
<dbReference type="PANTHER" id="PTHR34009">
    <property type="entry name" value="PROTEIN STAR"/>
    <property type="match status" value="1"/>
</dbReference>
<sequence>MTFISFAQNREDVMLWRALGHVEKGFYIDIGANDPVEHSVTKAFYDRGWKGLNVEPVRQWFDKLIAARPRDISLQIAAGAEQGVMTLYEVADTGLSTSRKSVAERHGDNGFAHVPVQVQVDTVSHLCALWEIEEVHFLKIDVEGAEREVLLGIDFTKLRPWIVLAESTEPLSQEGSHQEWEGLITDHDYTFVHFDGLNRFYLANEHADLRQHFQAPPNVFDDYLTSGQLSALERVNELSQKNEELLQQNGELAKRNEELASRSAEASAAVALAEQHCAQADNRVLAAENDYLRLEVEHQKLLLSQETFRHRMELLELQLAEREKDIARLEQGEQEQVTRWQLLSERFPMLASTGDLGQGLGQVNDEREKQMVELSEAALVADAQSRHWQNEAADTQRRLDAVVHSLSWRLTQPLREANKTVRTTRLSPARLAARGKRLAKVAAYPWIVRALRKVLANPTYKRRAARVVGRYPKLYDKLFRVARGAGLFTPNAPVEERPIYNPNTFIQGTEPDLSDLSTSAQHFYQELKAAIEARHGGSH</sequence>
<organism evidence="3 4">
    <name type="scientific">Pseudomonas oryzihabitans</name>
    <dbReference type="NCBI Taxonomy" id="47885"/>
    <lineage>
        <taxon>Bacteria</taxon>
        <taxon>Pseudomonadati</taxon>
        <taxon>Pseudomonadota</taxon>
        <taxon>Gammaproteobacteria</taxon>
        <taxon>Pseudomonadales</taxon>
        <taxon>Pseudomonadaceae</taxon>
        <taxon>Pseudomonas</taxon>
    </lineage>
</organism>
<protein>
    <recommendedName>
        <fullName evidence="2">Methyltransferase FkbM domain-containing protein</fullName>
    </recommendedName>
</protein>
<dbReference type="InterPro" id="IPR053202">
    <property type="entry name" value="EGF_Rcpt_Signaling_Reg"/>
</dbReference>
<feature type="domain" description="Methyltransferase FkbM" evidence="2">
    <location>
        <begin position="29"/>
        <end position="190"/>
    </location>
</feature>
<comment type="caution">
    <text evidence="3">The sequence shown here is derived from an EMBL/GenBank/DDBJ whole genome shotgun (WGS) entry which is preliminary data.</text>
</comment>
<name>A0ABX3IY86_9PSED</name>
<evidence type="ECO:0000313" key="3">
    <source>
        <dbReference type="EMBL" id="ONN72673.1"/>
    </source>
</evidence>
<keyword evidence="1" id="KW-0175">Coiled coil</keyword>